<feature type="region of interest" description="Disordered" evidence="1">
    <location>
        <begin position="427"/>
        <end position="454"/>
    </location>
</feature>
<dbReference type="GeneID" id="59335105"/>
<accession>A0A8H6C5W0</accession>
<sequence length="607" mass="66651">MANIDERCSPAMLFTSEELDITLPVTDAAAKSRDKRKAGHDVLTTSRRITPSAVTIVPKPKRAKFEPWRRQQVANVRKKGAYHPCDEDTYNAILGTSPFTVVENVCPSFDDMINWDVGSISSEFVLWMSDDHAQPGSTSLVNILSSSAFESMISKFVGRCLSKHLRLLIELTSFRYSHGSKASYADYDSTSLWSLRSFAGTRVLQELEPALGNASLNAASLEKLTTLFLVLFATIIAAGYSNPRCPSGDMGASTFRLPVYQSPTSSEPCASGPSAQVFSEARKHLLRILAHHMVYIAERINLLETQVSRKRIIEGSACQWNRRATFQCQEMPAPKNADVQTVLVSPCDTQDDSRRADRTLPTRHPARSYHLSRSHPANSSCRLAGPFGTCVHEQSLNIEPSPMDRILAGYQQMTLSPRDVQAQIERASTQRVDPESIRHAPHSTRRCSQDHMPSISTRDRNYAAFECLAETDGMCAPFLCTDSNDNAHEASSMIGTPALTTSPSTLQSSEQSFSTTSGSPPSIRSQASMSTCDTNSDQGSVCRSCMFATLPFDALDQDKLCQFCAAFPQHSADIAASSSNDLPDQRVPAQGQLIWLDDEDGSVNLLV</sequence>
<feature type="compositionally biased region" description="Polar residues" evidence="1">
    <location>
        <begin position="520"/>
        <end position="530"/>
    </location>
</feature>
<dbReference type="AlphaFoldDB" id="A0A8H6C5W0"/>
<feature type="region of interest" description="Disordered" evidence="1">
    <location>
        <begin position="346"/>
        <end position="378"/>
    </location>
</feature>
<name>A0A8H6C5W0_9LECA</name>
<keyword evidence="3" id="KW-1185">Reference proteome</keyword>
<organism evidence="2 3">
    <name type="scientific">Letharia lupina</name>
    <dbReference type="NCBI Taxonomy" id="560253"/>
    <lineage>
        <taxon>Eukaryota</taxon>
        <taxon>Fungi</taxon>
        <taxon>Dikarya</taxon>
        <taxon>Ascomycota</taxon>
        <taxon>Pezizomycotina</taxon>
        <taxon>Lecanoromycetes</taxon>
        <taxon>OSLEUM clade</taxon>
        <taxon>Lecanoromycetidae</taxon>
        <taxon>Lecanorales</taxon>
        <taxon>Lecanorineae</taxon>
        <taxon>Parmeliaceae</taxon>
        <taxon>Letharia</taxon>
    </lineage>
</organism>
<feature type="compositionally biased region" description="Low complexity" evidence="1">
    <location>
        <begin position="495"/>
        <end position="519"/>
    </location>
</feature>
<feature type="region of interest" description="Disordered" evidence="1">
    <location>
        <begin position="494"/>
        <end position="530"/>
    </location>
</feature>
<reference evidence="2 3" key="1">
    <citation type="journal article" date="2020" name="Genomics">
        <title>Complete, high-quality genomes from long-read metagenomic sequencing of two wolf lichen thalli reveals enigmatic genome architecture.</title>
        <authorList>
            <person name="McKenzie S.K."/>
            <person name="Walston R.F."/>
            <person name="Allen J.L."/>
        </authorList>
    </citation>
    <scope>NUCLEOTIDE SEQUENCE [LARGE SCALE GENOMIC DNA]</scope>
    <source>
        <strain evidence="2">WasteWater1</strain>
    </source>
</reference>
<gene>
    <name evidence="2" type="ORF">HO133_006704</name>
</gene>
<feature type="compositionally biased region" description="Basic residues" evidence="1">
    <location>
        <begin position="364"/>
        <end position="373"/>
    </location>
</feature>
<evidence type="ECO:0000313" key="3">
    <source>
        <dbReference type="Proteomes" id="UP000593566"/>
    </source>
</evidence>
<protein>
    <submittedName>
        <fullName evidence="2">Uncharacterized protein</fullName>
    </submittedName>
</protein>
<evidence type="ECO:0000313" key="2">
    <source>
        <dbReference type="EMBL" id="KAF6217602.1"/>
    </source>
</evidence>
<evidence type="ECO:0000256" key="1">
    <source>
        <dbReference type="SAM" id="MobiDB-lite"/>
    </source>
</evidence>
<dbReference type="RefSeq" id="XP_037147037.1">
    <property type="nucleotide sequence ID" value="XM_037297601.1"/>
</dbReference>
<dbReference type="Proteomes" id="UP000593566">
    <property type="component" value="Unassembled WGS sequence"/>
</dbReference>
<feature type="compositionally biased region" description="Basic and acidic residues" evidence="1">
    <location>
        <begin position="351"/>
        <end position="360"/>
    </location>
</feature>
<proteinExistence type="predicted"/>
<dbReference type="EMBL" id="JACCJB010000026">
    <property type="protein sequence ID" value="KAF6217602.1"/>
    <property type="molecule type" value="Genomic_DNA"/>
</dbReference>
<comment type="caution">
    <text evidence="2">The sequence shown here is derived from an EMBL/GenBank/DDBJ whole genome shotgun (WGS) entry which is preliminary data.</text>
</comment>